<organism evidence="7 8">
    <name type="scientific">Neorhizobium galegae bv. orientalis str. HAMBI 540</name>
    <dbReference type="NCBI Taxonomy" id="1028800"/>
    <lineage>
        <taxon>Bacteria</taxon>
        <taxon>Pseudomonadati</taxon>
        <taxon>Pseudomonadota</taxon>
        <taxon>Alphaproteobacteria</taxon>
        <taxon>Hyphomicrobiales</taxon>
        <taxon>Rhizobiaceae</taxon>
        <taxon>Rhizobium/Agrobacterium group</taxon>
        <taxon>Neorhizobium</taxon>
    </lineage>
</organism>
<dbReference type="GO" id="GO:0047661">
    <property type="term" value="F:amino-acid racemase activity"/>
    <property type="evidence" value="ECO:0007669"/>
    <property type="project" value="InterPro"/>
</dbReference>
<dbReference type="AlphaFoldDB" id="A0A068T171"/>
<accession>A0A068T171</accession>
<gene>
    <name evidence="7" type="ORF">RG540_PA14820</name>
</gene>
<dbReference type="EC" id="5.1.99.5" evidence="3"/>
<dbReference type="PANTHER" id="PTHR28047">
    <property type="entry name" value="PROTEIN DCG1"/>
    <property type="match status" value="1"/>
</dbReference>
<geneLocation type="plasmid" evidence="8">
    <name>II</name>
</geneLocation>
<dbReference type="OrthoDB" id="9791723at2"/>
<evidence type="ECO:0000313" key="8">
    <source>
        <dbReference type="Proteomes" id="UP000028181"/>
    </source>
</evidence>
<reference evidence="8" key="1">
    <citation type="journal article" date="2014" name="BMC Genomics">
        <title>Genome sequencing of two Neorhizobium galegae strains reveals a noeT gene responsible for the unusual acetylation of the nodulation factors.</title>
        <authorList>
            <person name="Osterman J."/>
            <person name="Marsh J."/>
            <person name="Laine P.K."/>
            <person name="Zeng Z."/>
            <person name="Alatalo E."/>
            <person name="Sullivan J.T."/>
            <person name="Young J.P."/>
            <person name="Thomas-Oates J."/>
            <person name="Paulin L."/>
            <person name="Lindstrom K."/>
        </authorList>
    </citation>
    <scope>NUCLEOTIDE SEQUENCE [LARGE SCALE GENOMIC DNA]</scope>
    <source>
        <strain evidence="8">HAMBI 540</strain>
    </source>
</reference>
<comment type="catalytic activity">
    <reaction evidence="2">
        <text>a D-5-monosubstituted hydantoin = a L-5-monosubstituted hydantoin</text>
        <dbReference type="Rhea" id="RHEA:46624"/>
        <dbReference type="ChEBI" id="CHEBI:86339"/>
        <dbReference type="ChEBI" id="CHEBI:86340"/>
        <dbReference type="EC" id="5.1.99.5"/>
    </reaction>
</comment>
<dbReference type="PATRIC" id="fig|1028800.3.peg.6134"/>
<dbReference type="FunFam" id="3.40.50.12500:FF:000001">
    <property type="entry name" value="Putative hydantoin racemase"/>
    <property type="match status" value="1"/>
</dbReference>
<name>A0A068T171_NEOGA</name>
<dbReference type="PANTHER" id="PTHR28047:SF5">
    <property type="entry name" value="PROTEIN DCG1"/>
    <property type="match status" value="1"/>
</dbReference>
<dbReference type="InterPro" id="IPR052186">
    <property type="entry name" value="Hydantoin_racemase-like"/>
</dbReference>
<dbReference type="KEGG" id="ngg:RG540_PA14820"/>
<dbReference type="RefSeq" id="WP_041365988.1">
    <property type="nucleotide sequence ID" value="NZ_HG938354.1"/>
</dbReference>
<comment type="similarity">
    <text evidence="1">Belongs to the HyuE racemase family.</text>
</comment>
<comment type="catalytic activity">
    <reaction evidence="6">
        <text>D-5-isobutylhydantoin = L-5-isobutylhydantoin</text>
        <dbReference type="Rhea" id="RHEA:84231"/>
        <dbReference type="ChEBI" id="CHEBI:233609"/>
        <dbReference type="ChEBI" id="CHEBI:233610"/>
    </reaction>
</comment>
<dbReference type="HOGENOM" id="CLU_053002_0_0_5"/>
<evidence type="ECO:0000256" key="3">
    <source>
        <dbReference type="ARBA" id="ARBA00066406"/>
    </source>
</evidence>
<evidence type="ECO:0000256" key="1">
    <source>
        <dbReference type="ARBA" id="ARBA00038414"/>
    </source>
</evidence>
<keyword evidence="8" id="KW-1185">Reference proteome</keyword>
<evidence type="ECO:0000256" key="6">
    <source>
        <dbReference type="ARBA" id="ARBA00093234"/>
    </source>
</evidence>
<dbReference type="InterPro" id="IPR053714">
    <property type="entry name" value="Iso_Racemase_Enz_sf"/>
</dbReference>
<evidence type="ECO:0000313" key="7">
    <source>
        <dbReference type="EMBL" id="CDN52158.1"/>
    </source>
</evidence>
<proteinExistence type="inferred from homology"/>
<dbReference type="EMBL" id="HG938354">
    <property type="protein sequence ID" value="CDN52158.1"/>
    <property type="molecule type" value="Genomic_DNA"/>
</dbReference>
<dbReference type="GeneID" id="24260001"/>
<evidence type="ECO:0000256" key="4">
    <source>
        <dbReference type="ARBA" id="ARBA00067972"/>
    </source>
</evidence>
<protein>
    <recommendedName>
        <fullName evidence="4">Hydantoin racemase</fullName>
        <ecNumber evidence="3">5.1.99.5</ecNumber>
    </recommendedName>
</protein>
<comment type="catalytic activity">
    <reaction evidence="5">
        <text>D-5-benzylhydantoin = L-5-benzylhydantoin</text>
        <dbReference type="Rhea" id="RHEA:83991"/>
        <dbReference type="ChEBI" id="CHEBI:176864"/>
        <dbReference type="ChEBI" id="CHEBI:233540"/>
    </reaction>
</comment>
<dbReference type="InterPro" id="IPR015942">
    <property type="entry name" value="Asp/Glu/hydantoin_racemase"/>
</dbReference>
<dbReference type="Gene3D" id="3.40.50.12500">
    <property type="match status" value="1"/>
</dbReference>
<keyword evidence="7" id="KW-0614">Plasmid</keyword>
<dbReference type="GO" id="GO:0036348">
    <property type="term" value="F:hydantoin racemase activity"/>
    <property type="evidence" value="ECO:0007669"/>
    <property type="project" value="UniProtKB-EC"/>
</dbReference>
<dbReference type="Proteomes" id="UP000028181">
    <property type="component" value="Plasmid pHAMBI540a"/>
</dbReference>
<dbReference type="Pfam" id="PF01177">
    <property type="entry name" value="Asp_Glu_race"/>
    <property type="match status" value="1"/>
</dbReference>
<dbReference type="eggNOG" id="COG4126">
    <property type="taxonomic scope" value="Bacteria"/>
</dbReference>
<evidence type="ECO:0000256" key="5">
    <source>
        <dbReference type="ARBA" id="ARBA00093199"/>
    </source>
</evidence>
<evidence type="ECO:0000256" key="2">
    <source>
        <dbReference type="ARBA" id="ARBA00051635"/>
    </source>
</evidence>
<sequence>MRIAVINPNTTASMTQRITAAARAVAGRDTEIVGRQPGNGPEAIEGPFDGALSVPGLLKEIVAAERDGADAHIIACFDDTGLDAARAIATKPVIGIGEASFHAVSLVAHSFCVVTTLSRSAPVIEDNIHRYGFGHRCRRVFATDIPVLELENPQSGAFERISDFIRQGVAMGAEGVSLGCAGMAEFALDLQRSHGIPVVDGVSAAVGLAETLVRCGLTTSKSGVWASPTRLHVLEKFS</sequence>